<dbReference type="PANTHER" id="PTHR32347">
    <property type="entry name" value="EFFLUX SYSTEM COMPONENT YKNX-RELATED"/>
    <property type="match status" value="1"/>
</dbReference>
<evidence type="ECO:0000259" key="3">
    <source>
        <dbReference type="Pfam" id="PF25917"/>
    </source>
</evidence>
<feature type="domain" description="Multidrug resistance protein MdtA-like barrel-sandwich hybrid" evidence="3">
    <location>
        <begin position="65"/>
        <end position="311"/>
    </location>
</feature>
<dbReference type="Proteomes" id="UP000245086">
    <property type="component" value="Unassembled WGS sequence"/>
</dbReference>
<dbReference type="InterPro" id="IPR058625">
    <property type="entry name" value="MdtA-like_BSH"/>
</dbReference>
<comment type="subcellular location">
    <subcellularLocation>
        <location evidence="1">Cell envelope</location>
    </subcellularLocation>
</comment>
<dbReference type="GO" id="GO:0030313">
    <property type="term" value="C:cell envelope"/>
    <property type="evidence" value="ECO:0007669"/>
    <property type="project" value="UniProtKB-SubCell"/>
</dbReference>
<organism evidence="4 5">
    <name type="scientific">Candidatus Phycosocius bacilliformis</name>
    <dbReference type="NCBI Taxonomy" id="1445552"/>
    <lineage>
        <taxon>Bacteria</taxon>
        <taxon>Pseudomonadati</taxon>
        <taxon>Pseudomonadota</taxon>
        <taxon>Alphaproteobacteria</taxon>
        <taxon>Caulobacterales</taxon>
        <taxon>Caulobacterales incertae sedis</taxon>
        <taxon>Candidatus Phycosocius</taxon>
    </lineage>
</organism>
<accession>A0A2P2E967</accession>
<evidence type="ECO:0000313" key="4">
    <source>
        <dbReference type="EMBL" id="GBF57598.1"/>
    </source>
</evidence>
<evidence type="ECO:0000313" key="5">
    <source>
        <dbReference type="Proteomes" id="UP000245086"/>
    </source>
</evidence>
<keyword evidence="5" id="KW-1185">Reference proteome</keyword>
<dbReference type="AlphaFoldDB" id="A0A2P2E967"/>
<dbReference type="Gene3D" id="2.40.30.170">
    <property type="match status" value="1"/>
</dbReference>
<gene>
    <name evidence="4" type="primary">aaeA</name>
    <name evidence="4" type="ORF">PbB2_01266</name>
</gene>
<evidence type="ECO:0000256" key="2">
    <source>
        <dbReference type="ARBA" id="ARBA00023054"/>
    </source>
</evidence>
<sequence length="428" mass="43485">MKVTPQLLRRLALPIGATGLIGFAILTLSPPDKAGAAPPAAPASAPESQGSVVAALGLIEPSSEVIEVGSELSGVVREVFVKPGDQVVAGAPLFRLDDRALGANLEAQRAAADQARANSAASASRVPGLQANAANAAAGIAQAEAGVTTARGTLTQAEGRLASARAAADAAQLAFADAQARLGLYTNLSDPRAVSTDERDRARFAMERAKAAADQARAAVIEAEGGLLAARGGLGDAQARLAAARATSASARASVSEGQQTALAARAGAAQAQAQAKVAATDLDRLTVRAPIAGQVLRLNIRVGEFASAGPLADPLVAMGAVNPMHVRVQIDEEDAARVAAGAPAQGSLRGDATRRIPLTFVRFEPQALPKKNLNGGAERVDTRVVEAIYAFNPAGVQAFVGQQMDVFVTARPIKRAETLKPAAGNGK</sequence>
<reference evidence="4 5" key="1">
    <citation type="journal article" date="2018" name="Genome Announc.">
        <title>Draft Genome Sequence of "Candidatus Phycosocius bacilliformis," an Alphaproteobacterial Ectosymbiont of the Hydrocarbon-Producing Green Alga Botryococcus braunii.</title>
        <authorList>
            <person name="Tanabe Y."/>
            <person name="Yamaguchi H."/>
            <person name="Watanabe M.M."/>
        </authorList>
    </citation>
    <scope>NUCLEOTIDE SEQUENCE [LARGE SCALE GENOMIC DNA]</scope>
    <source>
        <strain evidence="4 5">BOTRYCO-2</strain>
    </source>
</reference>
<dbReference type="Gene3D" id="1.10.287.470">
    <property type="entry name" value="Helix hairpin bin"/>
    <property type="match status" value="1"/>
</dbReference>
<dbReference type="PANTHER" id="PTHR32347:SF27">
    <property type="entry name" value="RND EFFLUX PUMP MEMBRANE FUSION PROTEIN BARREL-SANDWICH DOMAIN-CONTAINING PROTEIN"/>
    <property type="match status" value="1"/>
</dbReference>
<keyword evidence="2" id="KW-0175">Coiled coil</keyword>
<dbReference type="InterPro" id="IPR050465">
    <property type="entry name" value="UPF0194_transport"/>
</dbReference>
<dbReference type="Gene3D" id="2.40.50.100">
    <property type="match status" value="1"/>
</dbReference>
<evidence type="ECO:0000256" key="1">
    <source>
        <dbReference type="ARBA" id="ARBA00004196"/>
    </source>
</evidence>
<dbReference type="RefSeq" id="WP_192576203.1">
    <property type="nucleotide sequence ID" value="NZ_BFBR01000003.1"/>
</dbReference>
<comment type="caution">
    <text evidence="4">The sequence shown here is derived from an EMBL/GenBank/DDBJ whole genome shotgun (WGS) entry which is preliminary data.</text>
</comment>
<proteinExistence type="predicted"/>
<protein>
    <submittedName>
        <fullName evidence="4">p-hydroxybenzoic acid efflux pump subunit AaeA</fullName>
    </submittedName>
</protein>
<name>A0A2P2E967_9PROT</name>
<dbReference type="EMBL" id="BFBR01000003">
    <property type="protein sequence ID" value="GBF57598.1"/>
    <property type="molecule type" value="Genomic_DNA"/>
</dbReference>
<dbReference type="SUPFAM" id="SSF111369">
    <property type="entry name" value="HlyD-like secretion proteins"/>
    <property type="match status" value="2"/>
</dbReference>
<dbReference type="Pfam" id="PF25917">
    <property type="entry name" value="BSH_RND"/>
    <property type="match status" value="1"/>
</dbReference>